<accession>A0AAN9KSU3</accession>
<organism evidence="1 2">
    <name type="scientific">Canavalia gladiata</name>
    <name type="common">Sword bean</name>
    <name type="synonym">Dolichos gladiatus</name>
    <dbReference type="NCBI Taxonomy" id="3824"/>
    <lineage>
        <taxon>Eukaryota</taxon>
        <taxon>Viridiplantae</taxon>
        <taxon>Streptophyta</taxon>
        <taxon>Embryophyta</taxon>
        <taxon>Tracheophyta</taxon>
        <taxon>Spermatophyta</taxon>
        <taxon>Magnoliopsida</taxon>
        <taxon>eudicotyledons</taxon>
        <taxon>Gunneridae</taxon>
        <taxon>Pentapetalae</taxon>
        <taxon>rosids</taxon>
        <taxon>fabids</taxon>
        <taxon>Fabales</taxon>
        <taxon>Fabaceae</taxon>
        <taxon>Papilionoideae</taxon>
        <taxon>50 kb inversion clade</taxon>
        <taxon>NPAAA clade</taxon>
        <taxon>indigoferoid/millettioid clade</taxon>
        <taxon>Phaseoleae</taxon>
        <taxon>Canavalia</taxon>
    </lineage>
</organism>
<keyword evidence="2" id="KW-1185">Reference proteome</keyword>
<sequence length="95" mass="10310">MPSGEYGGPRGLNKRTWFKMFLLGFEAGVSKLGALFPATEAIPICDSHSSRGKRTGGSHALSFAFACMGVIELGQLVTKYLLVENAIHVLFLHQK</sequence>
<dbReference type="AlphaFoldDB" id="A0AAN9KSU3"/>
<reference evidence="1 2" key="1">
    <citation type="submission" date="2024-01" db="EMBL/GenBank/DDBJ databases">
        <title>The genomes of 5 underutilized Papilionoideae crops provide insights into root nodulation and disease resistanc.</title>
        <authorList>
            <person name="Jiang F."/>
        </authorList>
    </citation>
    <scope>NUCLEOTIDE SEQUENCE [LARGE SCALE GENOMIC DNA]</scope>
    <source>
        <strain evidence="1">LVBAO_FW01</strain>
        <tissue evidence="1">Leaves</tissue>
    </source>
</reference>
<evidence type="ECO:0000313" key="2">
    <source>
        <dbReference type="Proteomes" id="UP001367508"/>
    </source>
</evidence>
<protein>
    <submittedName>
        <fullName evidence="1">Uncharacterized protein</fullName>
    </submittedName>
</protein>
<proteinExistence type="predicted"/>
<evidence type="ECO:0000313" key="1">
    <source>
        <dbReference type="EMBL" id="KAK7323280.1"/>
    </source>
</evidence>
<name>A0AAN9KSU3_CANGL</name>
<comment type="caution">
    <text evidence="1">The sequence shown here is derived from an EMBL/GenBank/DDBJ whole genome shotgun (WGS) entry which is preliminary data.</text>
</comment>
<gene>
    <name evidence="1" type="ORF">VNO77_26745</name>
</gene>
<dbReference type="Proteomes" id="UP001367508">
    <property type="component" value="Unassembled WGS sequence"/>
</dbReference>
<dbReference type="EMBL" id="JAYMYQ010000006">
    <property type="protein sequence ID" value="KAK7323280.1"/>
    <property type="molecule type" value="Genomic_DNA"/>
</dbReference>